<dbReference type="SMART" id="SM00342">
    <property type="entry name" value="HTH_ARAC"/>
    <property type="match status" value="1"/>
</dbReference>
<feature type="domain" description="HTH araC/xylS-type" evidence="4">
    <location>
        <begin position="204"/>
        <end position="302"/>
    </location>
</feature>
<evidence type="ECO:0000256" key="1">
    <source>
        <dbReference type="ARBA" id="ARBA00023015"/>
    </source>
</evidence>
<proteinExistence type="predicted"/>
<dbReference type="AlphaFoldDB" id="A0A1G9YHS0"/>
<dbReference type="Gene3D" id="1.10.10.60">
    <property type="entry name" value="Homeodomain-like"/>
    <property type="match status" value="1"/>
</dbReference>
<dbReference type="InterPro" id="IPR050204">
    <property type="entry name" value="AraC_XylS_family_regulators"/>
</dbReference>
<keyword evidence="1" id="KW-0805">Transcription regulation</keyword>
<accession>A0A1G9YHS0</accession>
<dbReference type="PANTHER" id="PTHR46796">
    <property type="entry name" value="HTH-TYPE TRANSCRIPTIONAL ACTIVATOR RHAS-RELATED"/>
    <property type="match status" value="1"/>
</dbReference>
<dbReference type="GO" id="GO:0003700">
    <property type="term" value="F:DNA-binding transcription factor activity"/>
    <property type="evidence" value="ECO:0007669"/>
    <property type="project" value="InterPro"/>
</dbReference>
<evidence type="ECO:0000259" key="4">
    <source>
        <dbReference type="PROSITE" id="PS01124"/>
    </source>
</evidence>
<dbReference type="GO" id="GO:0043565">
    <property type="term" value="F:sequence-specific DNA binding"/>
    <property type="evidence" value="ECO:0007669"/>
    <property type="project" value="InterPro"/>
</dbReference>
<keyword evidence="3" id="KW-0804">Transcription</keyword>
<protein>
    <submittedName>
        <fullName evidence="5">AraC-type DNA-binding protein</fullName>
    </submittedName>
</protein>
<dbReference type="Pfam" id="PF12833">
    <property type="entry name" value="HTH_18"/>
    <property type="match status" value="1"/>
</dbReference>
<dbReference type="PANTHER" id="PTHR46796:SF6">
    <property type="entry name" value="ARAC SUBFAMILY"/>
    <property type="match status" value="1"/>
</dbReference>
<keyword evidence="2 5" id="KW-0238">DNA-binding</keyword>
<evidence type="ECO:0000313" key="6">
    <source>
        <dbReference type="Proteomes" id="UP000199341"/>
    </source>
</evidence>
<reference evidence="5 6" key="1">
    <citation type="submission" date="2016-10" db="EMBL/GenBank/DDBJ databases">
        <authorList>
            <person name="de Groot N.N."/>
        </authorList>
    </citation>
    <scope>NUCLEOTIDE SEQUENCE [LARGE SCALE GENOMIC DNA]</scope>
    <source>
        <strain evidence="5 6">CGMCC 4.2022</strain>
    </source>
</reference>
<gene>
    <name evidence="5" type="ORF">SAMN05216259_102573</name>
</gene>
<evidence type="ECO:0000313" key="5">
    <source>
        <dbReference type="EMBL" id="SDN08748.1"/>
    </source>
</evidence>
<keyword evidence="6" id="KW-1185">Reference proteome</keyword>
<dbReference type="Pfam" id="PF14525">
    <property type="entry name" value="AraC_binding_2"/>
    <property type="match status" value="1"/>
</dbReference>
<dbReference type="InterPro" id="IPR035418">
    <property type="entry name" value="AraC-bd_2"/>
</dbReference>
<evidence type="ECO:0000256" key="3">
    <source>
        <dbReference type="ARBA" id="ARBA00023163"/>
    </source>
</evidence>
<name>A0A1G9YHS0_9ACTN</name>
<dbReference type="STRING" id="310781.SAMN05216259_102573"/>
<organism evidence="5 6">
    <name type="scientific">Actinacidiphila guanduensis</name>
    <dbReference type="NCBI Taxonomy" id="310781"/>
    <lineage>
        <taxon>Bacteria</taxon>
        <taxon>Bacillati</taxon>
        <taxon>Actinomycetota</taxon>
        <taxon>Actinomycetes</taxon>
        <taxon>Kitasatosporales</taxon>
        <taxon>Streptomycetaceae</taxon>
        <taxon>Actinacidiphila</taxon>
    </lineage>
</organism>
<sequence>MQDELLAGRTGAFFHFPAENAEPRPSAPTKAVDHPRAIDIRLLVGRTTVLLAGAPSCPLRVERPAMDNSASPVLYAVIPVAGQVTVEHLGGEYRVRPGQMILCTTSRRAVARYAGGEQVFMVFLCGGSRELPATTADAVLGRVLELDGIGELLVTHLHATMRTGPRLSAVALDVAASVAGDLLRATLVVKADELPSDSDAAWRTRIDTYIESRLNDPSLGVHMIAAAHHMSVRTVYRLFERTGESVHGYIRRRRLERFRIAIQAQPDVSMSVVCVRYGLDPKHLSRQYRAFFGELPSETRRELSARSRS</sequence>
<dbReference type="EMBL" id="FNIE01000002">
    <property type="protein sequence ID" value="SDN08748.1"/>
    <property type="molecule type" value="Genomic_DNA"/>
</dbReference>
<evidence type="ECO:0000256" key="2">
    <source>
        <dbReference type="ARBA" id="ARBA00023125"/>
    </source>
</evidence>
<dbReference type="InterPro" id="IPR018060">
    <property type="entry name" value="HTH_AraC"/>
</dbReference>
<dbReference type="PROSITE" id="PS01124">
    <property type="entry name" value="HTH_ARAC_FAMILY_2"/>
    <property type="match status" value="1"/>
</dbReference>
<dbReference type="Proteomes" id="UP000199341">
    <property type="component" value="Unassembled WGS sequence"/>
</dbReference>